<comment type="subunit">
    <text evidence="11">DNA polymerase III contains a core (composed of alpha, epsilon and theta chains) that associates with a tau subunit. This core dimerizes to form the POLIII' complex. PolIII' associates with the gamma complex (composed of gamma, delta, delta', psi and chi chains) and with the beta chain to form the complete DNA polymerase III complex.</text>
</comment>
<dbReference type="NCBIfam" id="NF004046">
    <property type="entry name" value="PRK05563.1"/>
    <property type="match status" value="1"/>
</dbReference>
<evidence type="ECO:0000313" key="15">
    <source>
        <dbReference type="Proteomes" id="UP000257323"/>
    </source>
</evidence>
<dbReference type="GO" id="GO:0046872">
    <property type="term" value="F:metal ion binding"/>
    <property type="evidence" value="ECO:0007669"/>
    <property type="project" value="UniProtKB-KW"/>
</dbReference>
<evidence type="ECO:0000256" key="3">
    <source>
        <dbReference type="ARBA" id="ARBA00022695"/>
    </source>
</evidence>
<comment type="catalytic activity">
    <reaction evidence="10 11">
        <text>DNA(n) + a 2'-deoxyribonucleoside 5'-triphosphate = DNA(n+1) + diphosphate</text>
        <dbReference type="Rhea" id="RHEA:22508"/>
        <dbReference type="Rhea" id="RHEA-COMP:17339"/>
        <dbReference type="Rhea" id="RHEA-COMP:17340"/>
        <dbReference type="ChEBI" id="CHEBI:33019"/>
        <dbReference type="ChEBI" id="CHEBI:61560"/>
        <dbReference type="ChEBI" id="CHEBI:173112"/>
        <dbReference type="EC" id="2.7.7.7"/>
    </reaction>
</comment>
<evidence type="ECO:0000256" key="9">
    <source>
        <dbReference type="ARBA" id="ARBA00022932"/>
    </source>
</evidence>
<keyword evidence="8 11" id="KW-0067">ATP-binding</keyword>
<dbReference type="AlphaFoldDB" id="A0A3E2BMQ5"/>
<dbReference type="CDD" id="cd18137">
    <property type="entry name" value="HLD_clamp_pol_III_gamma_tau"/>
    <property type="match status" value="1"/>
</dbReference>
<evidence type="ECO:0000259" key="13">
    <source>
        <dbReference type="SMART" id="SM00382"/>
    </source>
</evidence>
<dbReference type="Gene3D" id="1.20.272.10">
    <property type="match status" value="1"/>
</dbReference>
<comment type="similarity">
    <text evidence="1 11">Belongs to the DnaX/STICHEL family.</text>
</comment>
<protein>
    <recommendedName>
        <fullName evidence="11">DNA polymerase III subunit gamma/tau</fullName>
        <ecNumber evidence="11">2.7.7.7</ecNumber>
    </recommendedName>
</protein>
<proteinExistence type="inferred from homology"/>
<dbReference type="PANTHER" id="PTHR11669">
    <property type="entry name" value="REPLICATION FACTOR C / DNA POLYMERASE III GAMMA-TAU SUBUNIT"/>
    <property type="match status" value="1"/>
</dbReference>
<evidence type="ECO:0000256" key="7">
    <source>
        <dbReference type="ARBA" id="ARBA00022833"/>
    </source>
</evidence>
<dbReference type="InterPro" id="IPR012763">
    <property type="entry name" value="DNA_pol_III_sug/sutau_N"/>
</dbReference>
<dbReference type="EMBL" id="QUAH01000005">
    <property type="protein sequence ID" value="RFT16040.1"/>
    <property type="molecule type" value="Genomic_DNA"/>
</dbReference>
<dbReference type="Proteomes" id="UP000257323">
    <property type="component" value="Unassembled WGS sequence"/>
</dbReference>
<evidence type="ECO:0000256" key="12">
    <source>
        <dbReference type="SAM" id="MobiDB-lite"/>
    </source>
</evidence>
<dbReference type="GO" id="GO:0003677">
    <property type="term" value="F:DNA binding"/>
    <property type="evidence" value="ECO:0007669"/>
    <property type="project" value="InterPro"/>
</dbReference>
<dbReference type="CDD" id="cd00009">
    <property type="entry name" value="AAA"/>
    <property type="match status" value="1"/>
</dbReference>
<keyword evidence="9 11" id="KW-0239">DNA-directed DNA polymerase</keyword>
<dbReference type="SUPFAM" id="SSF48019">
    <property type="entry name" value="post-AAA+ oligomerization domain-like"/>
    <property type="match status" value="1"/>
</dbReference>
<keyword evidence="6 11" id="KW-0547">Nucleotide-binding</keyword>
<dbReference type="InterPro" id="IPR027417">
    <property type="entry name" value="P-loop_NTPase"/>
</dbReference>
<dbReference type="GO" id="GO:0005524">
    <property type="term" value="F:ATP binding"/>
    <property type="evidence" value="ECO:0007669"/>
    <property type="project" value="UniProtKB-KW"/>
</dbReference>
<dbReference type="Pfam" id="PF22608">
    <property type="entry name" value="DNAX_ATPase_lid"/>
    <property type="match status" value="1"/>
</dbReference>
<dbReference type="PRINTS" id="PR00300">
    <property type="entry name" value="CLPPROTEASEA"/>
</dbReference>
<keyword evidence="2 11" id="KW-0808">Transferase</keyword>
<dbReference type="EC" id="2.7.7.7" evidence="11"/>
<dbReference type="InterPro" id="IPR001270">
    <property type="entry name" value="ClpA/B"/>
</dbReference>
<dbReference type="NCBIfam" id="TIGR02397">
    <property type="entry name" value="dnaX_nterm"/>
    <property type="match status" value="1"/>
</dbReference>
<dbReference type="PANTHER" id="PTHR11669:SF0">
    <property type="entry name" value="PROTEIN STICHEL-LIKE 2"/>
    <property type="match status" value="1"/>
</dbReference>
<evidence type="ECO:0000256" key="2">
    <source>
        <dbReference type="ARBA" id="ARBA00022679"/>
    </source>
</evidence>
<gene>
    <name evidence="11" type="primary">dnaX</name>
    <name evidence="14" type="ORF">OP8BY_2046</name>
</gene>
<reference evidence="14 15" key="1">
    <citation type="submission" date="2018-08" db="EMBL/GenBank/DDBJ databases">
        <title>Genome analysis of the thermophilic bacterium of the candidate phylum Aminicenantes from deep subsurface aquifer revealed its physiology and ecological role.</title>
        <authorList>
            <person name="Kadnikov V.V."/>
            <person name="Mardanov A.V."/>
            <person name="Beletsky A.V."/>
            <person name="Karnachuk O.V."/>
            <person name="Ravin N.V."/>
        </authorList>
    </citation>
    <scope>NUCLEOTIDE SEQUENCE [LARGE SCALE GENOMIC DNA]</scope>
    <source>
        <strain evidence="14">BY38</strain>
    </source>
</reference>
<feature type="compositionally biased region" description="Basic and acidic residues" evidence="12">
    <location>
        <begin position="532"/>
        <end position="548"/>
    </location>
</feature>
<keyword evidence="5" id="KW-0479">Metal-binding</keyword>
<dbReference type="Pfam" id="PF13177">
    <property type="entry name" value="DNA_pol3_delta2"/>
    <property type="match status" value="1"/>
</dbReference>
<feature type="compositionally biased region" description="Polar residues" evidence="12">
    <location>
        <begin position="401"/>
        <end position="434"/>
    </location>
</feature>
<dbReference type="InterPro" id="IPR045085">
    <property type="entry name" value="HLD_clamp_pol_III_gamma_tau"/>
</dbReference>
<accession>A0A3E2BMQ5</accession>
<name>A0A3E2BMQ5_9BACT</name>
<dbReference type="Gene3D" id="3.40.50.300">
    <property type="entry name" value="P-loop containing nucleotide triphosphate hydrolases"/>
    <property type="match status" value="1"/>
</dbReference>
<organism evidence="14 15">
    <name type="scientific">Candidatus Saccharicenans subterraneus</name>
    <dbReference type="NCBI Taxonomy" id="2508984"/>
    <lineage>
        <taxon>Bacteria</taxon>
        <taxon>Candidatus Aminicenantota</taxon>
        <taxon>Candidatus Aminicenantia</taxon>
        <taxon>Candidatus Aminicenantales</taxon>
        <taxon>Candidatus Saccharicenantaceae</taxon>
        <taxon>Candidatus Saccharicenans</taxon>
    </lineage>
</organism>
<sequence>MSSRPEETTKSGYLVLARKYRPRQFSEVVGQEAVVRTIQNAIKENRIGHAYLFSGMRGVGKTTVARILAKALNCERGPAPEPCNQCSICRAINEESLLDFIEIDGASNRGIEDVKALRDSIQYEPMHSRYRVIIIDEVHQLSRDAFNALLKTLEEPPSRTVFIFATTEFHKVPRTIASRCQHFVFKRLSSQQIIDHLQFIAGQENIAISPYSLKLIAGAADGSLRDAETLLDMVVSFSGAQVPDRETEEVLGVINRGLFENLARAILTGQAQEIFPLVESLVSAGIDLRHFYSGLIEYFRNLLVAGISSKPQELLLLSEDEIRELQELARDFQPEELLRYILILQEGESGLRYSSQPRLFLEAWLIKLCYLRNLKPLEQALEELATLKSRPEERKPVDSGYSPTPASSRPGSGNSVRASTTSRTKNNLNSAIKNSPSVFNQEKADALYFRVMREKPALAPIVKMASRLEVIEGKLSLIYPRDRKHFADLIEQNLTYLNRVWAELGGQDLELRLEETGTSAGVSGSSRPQPAVRERSEQIHNKSVTGDETRALLDDPKARALLSTLKGQVVAVRKKTGPDKT</sequence>
<evidence type="ECO:0000256" key="1">
    <source>
        <dbReference type="ARBA" id="ARBA00006360"/>
    </source>
</evidence>
<dbReference type="InterPro" id="IPR003593">
    <property type="entry name" value="AAA+_ATPase"/>
</dbReference>
<keyword evidence="7" id="KW-0862">Zinc</keyword>
<dbReference type="GO" id="GO:0003887">
    <property type="term" value="F:DNA-directed DNA polymerase activity"/>
    <property type="evidence" value="ECO:0007669"/>
    <property type="project" value="UniProtKB-KW"/>
</dbReference>
<dbReference type="Gene3D" id="1.10.8.60">
    <property type="match status" value="1"/>
</dbReference>
<evidence type="ECO:0000256" key="6">
    <source>
        <dbReference type="ARBA" id="ARBA00022741"/>
    </source>
</evidence>
<comment type="caution">
    <text evidence="14">The sequence shown here is derived from an EMBL/GenBank/DDBJ whole genome shotgun (WGS) entry which is preliminary data.</text>
</comment>
<comment type="function">
    <text evidence="11">DNA polymerase III is a complex, multichain enzyme responsible for most of the replicative synthesis in bacteria. This DNA polymerase also exhibits 3' to 5' exonuclease activity.</text>
</comment>
<evidence type="ECO:0000256" key="11">
    <source>
        <dbReference type="RuleBase" id="RU364063"/>
    </source>
</evidence>
<dbReference type="InterPro" id="IPR008921">
    <property type="entry name" value="DNA_pol3_clamp-load_cplx_C"/>
</dbReference>
<evidence type="ECO:0000256" key="8">
    <source>
        <dbReference type="ARBA" id="ARBA00022840"/>
    </source>
</evidence>
<keyword evidence="3 11" id="KW-0548">Nucleotidyltransferase</keyword>
<dbReference type="GO" id="GO:0006261">
    <property type="term" value="P:DNA-templated DNA replication"/>
    <property type="evidence" value="ECO:0007669"/>
    <property type="project" value="TreeGrafter"/>
</dbReference>
<feature type="region of interest" description="Disordered" evidence="12">
    <location>
        <begin position="516"/>
        <end position="548"/>
    </location>
</feature>
<dbReference type="SUPFAM" id="SSF52540">
    <property type="entry name" value="P-loop containing nucleoside triphosphate hydrolases"/>
    <property type="match status" value="1"/>
</dbReference>
<dbReference type="GO" id="GO:0009360">
    <property type="term" value="C:DNA polymerase III complex"/>
    <property type="evidence" value="ECO:0007669"/>
    <property type="project" value="InterPro"/>
</dbReference>
<dbReference type="InterPro" id="IPR022754">
    <property type="entry name" value="DNA_pol_III_gamma-3"/>
</dbReference>
<feature type="region of interest" description="Disordered" evidence="12">
    <location>
        <begin position="389"/>
        <end position="434"/>
    </location>
</feature>
<dbReference type="Pfam" id="PF12169">
    <property type="entry name" value="DNA_pol3_gamma3"/>
    <property type="match status" value="1"/>
</dbReference>
<evidence type="ECO:0000256" key="10">
    <source>
        <dbReference type="ARBA" id="ARBA00049244"/>
    </source>
</evidence>
<dbReference type="FunFam" id="3.40.50.300:FF:000014">
    <property type="entry name" value="DNA polymerase III subunit gamma/tau"/>
    <property type="match status" value="1"/>
</dbReference>
<feature type="domain" description="AAA+ ATPase" evidence="13">
    <location>
        <begin position="47"/>
        <end position="189"/>
    </location>
</feature>
<evidence type="ECO:0000256" key="4">
    <source>
        <dbReference type="ARBA" id="ARBA00022705"/>
    </source>
</evidence>
<dbReference type="SMART" id="SM00382">
    <property type="entry name" value="AAA"/>
    <property type="match status" value="1"/>
</dbReference>
<evidence type="ECO:0000313" key="14">
    <source>
        <dbReference type="EMBL" id="RFT16040.1"/>
    </source>
</evidence>
<keyword evidence="4 11" id="KW-0235">DNA replication</keyword>
<dbReference type="InterPro" id="IPR050238">
    <property type="entry name" value="DNA_Rep/Repair_Clamp_Loader"/>
</dbReference>
<feature type="compositionally biased region" description="Polar residues" evidence="12">
    <location>
        <begin position="516"/>
        <end position="528"/>
    </location>
</feature>
<evidence type="ECO:0000256" key="5">
    <source>
        <dbReference type="ARBA" id="ARBA00022723"/>
    </source>
</evidence>